<dbReference type="EMBL" id="LCTZ01000002">
    <property type="protein sequence ID" value="KQC30116.1"/>
    <property type="molecule type" value="Genomic_DNA"/>
</dbReference>
<sequence>MKLCIAIFFTLISSICLAQINDNPTITDALLKYDFIQEQIVNNNDTITYYLKNYNVKPENLVVFIQGTDANPIFSYSVKNDKTIFNRWFGDDYKNLDSTYTYAIIPKPGMDGIYKDGEISIPQSYYDKNHLDHRINQIDISINHIINNHLSKSQKIIIYGHSEGAAIGATLATMNKKITHLGFWSGNVLNNFYEFSLFNRIESLKGDITDKAAHQNIMGILDWYKSVVKNPNSTEIDHFGFTNKRWSSYEKAPIDYLTELTIPIYALFGTEDESTPIETAYLLPVKFIENRKENLTFEVCIGCDHSYQEETEQGQKSHWNEQFMKFIEWTEKTK</sequence>
<dbReference type="SUPFAM" id="SSF53474">
    <property type="entry name" value="alpha/beta-Hydrolases"/>
    <property type="match status" value="1"/>
</dbReference>
<dbReference type="Proteomes" id="UP000050827">
    <property type="component" value="Unassembled WGS sequence"/>
</dbReference>
<organism evidence="2 3">
    <name type="scientific">Flagellimonas eckloniae</name>
    <dbReference type="NCBI Taxonomy" id="346185"/>
    <lineage>
        <taxon>Bacteria</taxon>
        <taxon>Pseudomonadati</taxon>
        <taxon>Bacteroidota</taxon>
        <taxon>Flavobacteriia</taxon>
        <taxon>Flavobacteriales</taxon>
        <taxon>Flavobacteriaceae</taxon>
        <taxon>Flagellimonas</taxon>
    </lineage>
</organism>
<dbReference type="RefSeq" id="WP_055394626.1">
    <property type="nucleotide sequence ID" value="NZ_LCTZ01000002.1"/>
</dbReference>
<dbReference type="InterPro" id="IPR029058">
    <property type="entry name" value="AB_hydrolase_fold"/>
</dbReference>
<keyword evidence="1" id="KW-0732">Signal</keyword>
<evidence type="ECO:0000256" key="1">
    <source>
        <dbReference type="SAM" id="SignalP"/>
    </source>
</evidence>
<dbReference type="OrthoDB" id="1118238at2"/>
<name>A0A0Q0WXB7_9FLAO</name>
<reference evidence="2 3" key="1">
    <citation type="submission" date="2015-04" db="EMBL/GenBank/DDBJ databases">
        <title>Complete genome of flavobacterium.</title>
        <authorList>
            <person name="Kwon Y.M."/>
            <person name="Kim S.-J."/>
        </authorList>
    </citation>
    <scope>NUCLEOTIDE SEQUENCE [LARGE SCALE GENOMIC DNA]</scope>
    <source>
        <strain evidence="2 3">DK169</strain>
    </source>
</reference>
<keyword evidence="3" id="KW-1185">Reference proteome</keyword>
<comment type="caution">
    <text evidence="2">The sequence shown here is derived from an EMBL/GenBank/DDBJ whole genome shotgun (WGS) entry which is preliminary data.</text>
</comment>
<accession>A0A0Q0WXB7</accession>
<gene>
    <name evidence="2" type="ORF">AAY42_09695</name>
</gene>
<evidence type="ECO:0000313" key="3">
    <source>
        <dbReference type="Proteomes" id="UP000050827"/>
    </source>
</evidence>
<dbReference type="STRING" id="346185.AAY42_09695"/>
<evidence type="ECO:0008006" key="4">
    <source>
        <dbReference type="Google" id="ProtNLM"/>
    </source>
</evidence>
<dbReference type="AlphaFoldDB" id="A0A0Q0WXB7"/>
<evidence type="ECO:0000313" key="2">
    <source>
        <dbReference type="EMBL" id="KQC30116.1"/>
    </source>
</evidence>
<protein>
    <recommendedName>
        <fullName evidence="4">Serine aminopeptidase S33 domain-containing protein</fullName>
    </recommendedName>
</protein>
<feature type="chain" id="PRO_5006186087" description="Serine aminopeptidase S33 domain-containing protein" evidence="1">
    <location>
        <begin position="19"/>
        <end position="334"/>
    </location>
</feature>
<feature type="signal peptide" evidence="1">
    <location>
        <begin position="1"/>
        <end position="18"/>
    </location>
</feature>
<proteinExistence type="predicted"/>
<dbReference type="Gene3D" id="3.40.50.1820">
    <property type="entry name" value="alpha/beta hydrolase"/>
    <property type="match status" value="1"/>
</dbReference>